<gene>
    <name evidence="1" type="ORF">N3K66_005184</name>
</gene>
<organism evidence="1 2">
    <name type="scientific">Trichothecium roseum</name>
    <dbReference type="NCBI Taxonomy" id="47278"/>
    <lineage>
        <taxon>Eukaryota</taxon>
        <taxon>Fungi</taxon>
        <taxon>Dikarya</taxon>
        <taxon>Ascomycota</taxon>
        <taxon>Pezizomycotina</taxon>
        <taxon>Sordariomycetes</taxon>
        <taxon>Hypocreomycetidae</taxon>
        <taxon>Hypocreales</taxon>
        <taxon>Hypocreales incertae sedis</taxon>
        <taxon>Trichothecium</taxon>
    </lineage>
</organism>
<proteinExistence type="predicted"/>
<evidence type="ECO:0000313" key="1">
    <source>
        <dbReference type="EMBL" id="KAI9900922.1"/>
    </source>
</evidence>
<sequence>MTSLFMGTPNFTQAVIGPDLPHRLSLVSTLAELSLPKALGLLIICAWLVSLAVNAKKLPDAPVSGHKSAYEPSWFLQARFHEHAREIVREAYKKVKDSPFVLRRWDIDYLVLPIRYLEEIKRVPQSKLSIIGVLTSNLAPEHNEMGFLSWSLLHIESLKRKLIPELYKFVDMANDEVTRNWKQDFPATDDWEHVRLELAVRNVISRASSRIFIGSPACRSQQWVSDQVSFTGDFYLTSIWIKMFPDWMSPVMTWLTPAKYRARAALRRSRAVIAKLMKDHESVKEKRAQGIEVEEEDTLLHWMLDHAQPNERGEGQMAARLGFLSFVSLFTTTLTTSHIIYDLCEYPEWFDVIRGEVDAIAQDLGPPGANPNVSTREWVNRLEKIDSLMIESQRMSPLLVVSPQRLGTEDIVLKDGLRIPAGTRFTFASSEHHLDPNIFDSPERFDPLRSYNRRLSAPDRRDQHRAGMTGADNLAFGHGLQACPGRRFAVAQVKMLIARLLYDFEFKLEEGQVRSKIAYSNETAYSNEQQTILIRKRRT</sequence>
<protein>
    <submittedName>
        <fullName evidence="1">Uncharacterized protein</fullName>
    </submittedName>
</protein>
<evidence type="ECO:0000313" key="2">
    <source>
        <dbReference type="Proteomes" id="UP001163324"/>
    </source>
</evidence>
<keyword evidence="2" id="KW-1185">Reference proteome</keyword>
<dbReference type="Proteomes" id="UP001163324">
    <property type="component" value="Chromosome 4"/>
</dbReference>
<dbReference type="EMBL" id="CM047943">
    <property type="protein sequence ID" value="KAI9900922.1"/>
    <property type="molecule type" value="Genomic_DNA"/>
</dbReference>
<reference evidence="1" key="1">
    <citation type="submission" date="2022-10" db="EMBL/GenBank/DDBJ databases">
        <title>Complete Genome of Trichothecium roseum strain YXFP-22015, a Plant Pathogen Isolated from Citrus.</title>
        <authorList>
            <person name="Wang Y."/>
            <person name="Zhu L."/>
        </authorList>
    </citation>
    <scope>NUCLEOTIDE SEQUENCE</scope>
    <source>
        <strain evidence="1">YXFP-22015</strain>
    </source>
</reference>
<name>A0ACC0V3G8_9HYPO</name>
<accession>A0ACC0V3G8</accession>
<comment type="caution">
    <text evidence="1">The sequence shown here is derived from an EMBL/GenBank/DDBJ whole genome shotgun (WGS) entry which is preliminary data.</text>
</comment>